<dbReference type="InterPro" id="IPR052986">
    <property type="entry name" value="VLIG_GTPase"/>
</dbReference>
<accession>A0A9Q1HLG9</accession>
<reference evidence="3" key="1">
    <citation type="submission" date="2021-10" db="EMBL/GenBank/DDBJ databases">
        <title>Tropical sea cucumber genome reveals ecological adaptation and Cuvierian tubules defense mechanism.</title>
        <authorList>
            <person name="Chen T."/>
        </authorList>
    </citation>
    <scope>NUCLEOTIDE SEQUENCE</scope>
    <source>
        <strain evidence="3">Nanhai2018</strain>
        <tissue evidence="3">Muscle</tissue>
    </source>
</reference>
<name>A0A9Q1HLG9_HOLLE</name>
<feature type="domain" description="VLIG-type G" evidence="2">
    <location>
        <begin position="638"/>
        <end position="885"/>
    </location>
</feature>
<dbReference type="PANTHER" id="PTHR14819:SF25">
    <property type="entry name" value="CHROMOSOME UNDETERMINED SCAFFOLD_52, WHOLE GENOME SHOTGUN SEQUENCE"/>
    <property type="match status" value="1"/>
</dbReference>
<dbReference type="Pfam" id="PF25496">
    <property type="entry name" value="URGCP"/>
    <property type="match status" value="1"/>
</dbReference>
<dbReference type="InterPro" id="IPR030383">
    <property type="entry name" value="G_VLIG_dom"/>
</dbReference>
<sequence length="1939" mass="224119">MPESFKEFLLRLGLEKGLYCKYTIRDSQEVKYGLLDVFEECSIFEEFISRITSYDYRVHLVASPLPTRGYENIESNLVYDKECDDEDWFNDLKSPESCSDTVVSSSARDILFAILNCLDPFLLQESLMKLSACQLAVPVLMPDCRGNVTLNLWGLRKVSKSWYDSCDNIILSETVVNHPFPTVSALRIGEISISKSNILNKLLGSAQGNDEHAYFLSREEDPQLAYWSKGTLECVWFLPNSDTDSSQISSAFSLLNLRGDSLHFRPQVQFATRNSFATIIFCDSKHINETNKVIIDEIKSQSHVILVISQEKQTRQNTQCKSSITIIHTNGYNALEVSKLILDALIRLFERKECVKPFCLENSVSTCGELNIVVDEANTTFKETKKAAQYICDLICQEFPNKNKNNIFVLQKHWKQWAELDKSKRWVFQTVNIEHEIEKIKNKKKYLRELQCKEIPSAIMLKVLLYFSAPTESRLLFIRYLEYYLNAMSNATFKPLLKDLHVYSTERRKISYKILQETTLKERCETHEKNTFAKDIQKLKDREQEITNKERECIKKIDENSFGIEYFVREIAQITECQFYTGKDMEQYFLDIKQCPAFAADLLLNGYPIEIMDGDVNHVPLKWVQEVLKILSNSCGKNANVYVISVLGIQSSGKSTLLNSMFGVQFAVRAGRCTKGAFMQLVPVHKTLAEEIGCNFIVIIDTEGLGAPENLLHMSPEHDNELATFALCNSDLTLINIGGQTMAEEMTNFLQIVAHAFIRMKEVNLKVDGRVVQQFVSDVTAEEINEAALEDIMIKLDNAIAIAAKEEGKDHLYRQFSDVFAVQNFENDSGNVQYIPCLWRGFMSTPDHHYRIKVLQLKQSIIRSIQIKENKLTFMDFSQRMVDVWNAIKKENFVFSFQNTKEITLYEELIKIYRAWVSPVRDKVMKSEMQAIQNIENSKADRVHDIHDDSVKAIEQLLEDECDRVKENLSSHLNNQKFKEIKRYAVSFYSDVSIFKTQLINSVTLELSQCVSLSVKTSKKVPEEESLSARLHAEVALLAAEIRKKINEQIKEERSTQSEHDTFITQKFEEFWTKRMLETDKKYPVETLSKISEDIARKVKNCIIQEIQNKTLAPTVLHYLQDESLNKYSISSLYITQPSDIQRANVLFSTADETLSTEFGKLITKIKRYAEENEKFSGNVVDLLQEITSFIKQCGAMIDEATAICYFYSVFIRLLHDNQVDKELLSILQDAQLVSAIANEEKVFLEDEIENALESLMSSNLHFCKNLRNEKKWQKKSQINNDSSKSEDEEYGVQTDTKNKLSFSSVISRIGKKIGNWESTPWAHSLKEFVENAIEETEKKFKLNMTTANALNHYCKLIVYYCCDKGNVPSDYLQEAINFSCDWGMKKFRSFGKQFLKRYIDSNEYVMKFTEPLSYPTIPSKIDFVLSVIDDPRVNDSGVIKEELMEDVIPKYGCSTFSFPLFLHLDRRFIRILPPRKEEILRSVHEKVTCIKKSFLDEETFKAPFNAVAVSKILSDTANLTNLDTFPNEMLSPTLVHIGAWVIPFCAVAHHEFENSKNPAILLQKEQEIFLSQFKSLCSEKYDEMIAKAFVDVIIITAEDSLKYIVFPELLREFLVQNDIFKVKRSFIGTVLLDICERDSYQDVVAFLRNFEEYSERWILQYVVKRCNQREECLLKTTVDKCIADIKHAALYSVVKADEINNTNSGLSEWLNTFSDTLSQRIGITCKETGIDKLKNYLKVSQLKVFSGECSRLLQDLDEMLKRTIKLPIPGNLEQTQQWLLNELPKQIHIELFQSFKGCTEQCPFCCAVCEETLSWHPKHVANLHFPRGIHGKYWLETNKLVEEMCTSSVESDILYKTPPWVKEPNYRPYKDYTVDYENWYIQGIQDDKPIDYWKYIFATFNEQFAERHDREKAHIPVEWTYITKEAALQCVKTAYQLN</sequence>
<dbReference type="PANTHER" id="PTHR14819">
    <property type="entry name" value="GTP-BINDING"/>
    <property type="match status" value="1"/>
</dbReference>
<evidence type="ECO:0000313" key="4">
    <source>
        <dbReference type="Proteomes" id="UP001152320"/>
    </source>
</evidence>
<dbReference type="Proteomes" id="UP001152320">
    <property type="component" value="Chromosome 1"/>
</dbReference>
<dbReference type="Gene3D" id="3.40.50.300">
    <property type="entry name" value="P-loop containing nucleotide triphosphate hydrolases"/>
    <property type="match status" value="1"/>
</dbReference>
<dbReference type="SUPFAM" id="SSF52540">
    <property type="entry name" value="P-loop containing nucleoside triphosphate hydrolases"/>
    <property type="match status" value="1"/>
</dbReference>
<dbReference type="OrthoDB" id="1597724at2759"/>
<keyword evidence="4" id="KW-1185">Reference proteome</keyword>
<proteinExistence type="inferred from homology"/>
<dbReference type="Pfam" id="PF25683">
    <property type="entry name" value="URGCP_GTPase"/>
    <property type="match status" value="1"/>
</dbReference>
<dbReference type="GO" id="GO:0005525">
    <property type="term" value="F:GTP binding"/>
    <property type="evidence" value="ECO:0007669"/>
    <property type="project" value="InterPro"/>
</dbReference>
<dbReference type="PROSITE" id="PS51717">
    <property type="entry name" value="G_VLIG"/>
    <property type="match status" value="1"/>
</dbReference>
<protein>
    <submittedName>
        <fullName evidence="3">Interferon-induced very large GTPase 1</fullName>
    </submittedName>
</protein>
<evidence type="ECO:0000256" key="1">
    <source>
        <dbReference type="ARBA" id="ARBA00006828"/>
    </source>
</evidence>
<evidence type="ECO:0000313" key="3">
    <source>
        <dbReference type="EMBL" id="KAJ8050475.1"/>
    </source>
</evidence>
<dbReference type="EMBL" id="JAIZAY010000001">
    <property type="protein sequence ID" value="KAJ8050475.1"/>
    <property type="molecule type" value="Genomic_DNA"/>
</dbReference>
<gene>
    <name evidence="3" type="ORF">HOLleu_03694</name>
</gene>
<evidence type="ECO:0000259" key="2">
    <source>
        <dbReference type="PROSITE" id="PS51717"/>
    </source>
</evidence>
<comment type="caution">
    <text evidence="3">The sequence shown here is derived from an EMBL/GenBank/DDBJ whole genome shotgun (WGS) entry which is preliminary data.</text>
</comment>
<dbReference type="InterPro" id="IPR027417">
    <property type="entry name" value="P-loop_NTPase"/>
</dbReference>
<comment type="similarity">
    <text evidence="1">Belongs to the TRAFAC class dynamin-like GTPase superfamily. Very large inducible GTPase (VLIG) family.</text>
</comment>
<dbReference type="InterPro" id="IPR057365">
    <property type="entry name" value="URGCP"/>
</dbReference>
<organism evidence="3 4">
    <name type="scientific">Holothuria leucospilota</name>
    <name type="common">Black long sea cucumber</name>
    <name type="synonym">Mertensiothuria leucospilota</name>
    <dbReference type="NCBI Taxonomy" id="206669"/>
    <lineage>
        <taxon>Eukaryota</taxon>
        <taxon>Metazoa</taxon>
        <taxon>Echinodermata</taxon>
        <taxon>Eleutherozoa</taxon>
        <taxon>Echinozoa</taxon>
        <taxon>Holothuroidea</taxon>
        <taxon>Aspidochirotacea</taxon>
        <taxon>Aspidochirotida</taxon>
        <taxon>Holothuriidae</taxon>
        <taxon>Holothuria</taxon>
    </lineage>
</organism>